<keyword evidence="6" id="KW-1185">Reference proteome</keyword>
<evidence type="ECO:0000313" key="6">
    <source>
        <dbReference type="Proteomes" id="UP001597343"/>
    </source>
</evidence>
<dbReference type="PROSITE" id="PS50111">
    <property type="entry name" value="CHEMOTAXIS_TRANSDUC_2"/>
    <property type="match status" value="1"/>
</dbReference>
<accession>A0ABW5A335</accession>
<comment type="caution">
    <text evidence="5">The sequence shown here is derived from an EMBL/GenBank/DDBJ whole genome shotgun (WGS) entry which is preliminary data.</text>
</comment>
<dbReference type="InterPro" id="IPR012292">
    <property type="entry name" value="Globin/Proto"/>
</dbReference>
<feature type="coiled-coil region" evidence="3">
    <location>
        <begin position="264"/>
        <end position="298"/>
    </location>
</feature>
<protein>
    <submittedName>
        <fullName evidence="5">Protoglobin domain-containing protein</fullName>
    </submittedName>
</protein>
<dbReference type="SUPFAM" id="SSF58104">
    <property type="entry name" value="Methyl-accepting chemotaxis protein (MCP) signaling domain"/>
    <property type="match status" value="1"/>
</dbReference>
<reference evidence="6" key="1">
    <citation type="journal article" date="2019" name="Int. J. Syst. Evol. Microbiol.">
        <title>The Global Catalogue of Microorganisms (GCM) 10K type strain sequencing project: providing services to taxonomists for standard genome sequencing and annotation.</title>
        <authorList>
            <consortium name="The Broad Institute Genomics Platform"/>
            <consortium name="The Broad Institute Genome Sequencing Center for Infectious Disease"/>
            <person name="Wu L."/>
            <person name="Ma J."/>
        </authorList>
    </citation>
    <scope>NUCLEOTIDE SEQUENCE [LARGE SCALE GENOMIC DNA]</scope>
    <source>
        <strain evidence="6">CGMCC 1.13574</strain>
    </source>
</reference>
<dbReference type="Pfam" id="PF11563">
    <property type="entry name" value="Protoglobin"/>
    <property type="match status" value="1"/>
</dbReference>
<dbReference type="InterPro" id="IPR044398">
    <property type="entry name" value="Globin-sensor_dom"/>
</dbReference>
<evidence type="ECO:0000256" key="2">
    <source>
        <dbReference type="PROSITE-ProRule" id="PRU00284"/>
    </source>
</evidence>
<dbReference type="InterPro" id="IPR004089">
    <property type="entry name" value="MCPsignal_dom"/>
</dbReference>
<evidence type="ECO:0000256" key="3">
    <source>
        <dbReference type="SAM" id="Coils"/>
    </source>
</evidence>
<dbReference type="SUPFAM" id="SSF46458">
    <property type="entry name" value="Globin-like"/>
    <property type="match status" value="1"/>
</dbReference>
<dbReference type="CDD" id="cd01068">
    <property type="entry name" value="globin_sensor"/>
    <property type="match status" value="1"/>
</dbReference>
<proteinExistence type="predicted"/>
<sequence>MGICPFGSIMKLMGKKPAKHPTWMEMAGQEKVVVDVGHDSNLIKQMKMISLTEEEIRFAKAVRKVVEQNIDLIVSTFYQTVLDVEQLRKIIETNSTVERLKRTLQGHLLEMFSGRIDSKFLLKRTRVAEVHVRLGVEPKWYIGAFQNLQDVLIDVVCEQLPDVRDQRKAVATITKLLTFEQQLVLEAYEKENLLQQERRYEEAKNDLKGKIITISEELASLTLETNSSVDSLVVSSQQVKASVQQTSTQSRATQQLATDGQEKLHALITRMQTIESSIAEMEQTVQNLSVSAKQIQNVVKLVQDIANQTSLLALNSSIEAARAGVHGRGFQVVAQEVQKLSDQTKSSAQQIAELATRSNEYTSEVFDSLKQVKSMVDCGQEEFAHTSASFDSIVHSMEGSLLEVQRIESQIRDLVAVIEDIGSASSKVAASAETLNEAAKEA</sequence>
<gene>
    <name evidence="5" type="ORF">ACFSOY_18225</name>
</gene>
<dbReference type="Pfam" id="PF00015">
    <property type="entry name" value="MCPsignal"/>
    <property type="match status" value="1"/>
</dbReference>
<dbReference type="RefSeq" id="WP_386049113.1">
    <property type="nucleotide sequence ID" value="NZ_JBHUIO010000011.1"/>
</dbReference>
<dbReference type="EMBL" id="JBHUIO010000011">
    <property type="protein sequence ID" value="MFD2171905.1"/>
    <property type="molecule type" value="Genomic_DNA"/>
</dbReference>
<feature type="domain" description="Methyl-accepting transducer" evidence="4">
    <location>
        <begin position="215"/>
        <end position="429"/>
    </location>
</feature>
<evidence type="ECO:0000256" key="1">
    <source>
        <dbReference type="ARBA" id="ARBA00023224"/>
    </source>
</evidence>
<dbReference type="Gene3D" id="1.10.287.950">
    <property type="entry name" value="Methyl-accepting chemotaxis protein"/>
    <property type="match status" value="1"/>
</dbReference>
<organism evidence="5 6">
    <name type="scientific">Tumebacillus lipolyticus</name>
    <dbReference type="NCBI Taxonomy" id="1280370"/>
    <lineage>
        <taxon>Bacteria</taxon>
        <taxon>Bacillati</taxon>
        <taxon>Bacillota</taxon>
        <taxon>Bacilli</taxon>
        <taxon>Bacillales</taxon>
        <taxon>Alicyclobacillaceae</taxon>
        <taxon>Tumebacillus</taxon>
    </lineage>
</organism>
<dbReference type="Proteomes" id="UP001597343">
    <property type="component" value="Unassembled WGS sequence"/>
</dbReference>
<keyword evidence="1 2" id="KW-0807">Transducer</keyword>
<dbReference type="Gene3D" id="1.10.490.10">
    <property type="entry name" value="Globins"/>
    <property type="match status" value="1"/>
</dbReference>
<dbReference type="PANTHER" id="PTHR32089:SF118">
    <property type="entry name" value="HEME-BASED AEROTACTIC TRANSDUCER HEMAT"/>
    <property type="match status" value="1"/>
</dbReference>
<dbReference type="SMART" id="SM00283">
    <property type="entry name" value="MA"/>
    <property type="match status" value="1"/>
</dbReference>
<evidence type="ECO:0000259" key="4">
    <source>
        <dbReference type="PROSITE" id="PS50111"/>
    </source>
</evidence>
<keyword evidence="3" id="KW-0175">Coiled coil</keyword>
<dbReference type="PANTHER" id="PTHR32089">
    <property type="entry name" value="METHYL-ACCEPTING CHEMOTAXIS PROTEIN MCPB"/>
    <property type="match status" value="1"/>
</dbReference>
<dbReference type="InterPro" id="IPR039379">
    <property type="entry name" value="Protoglobin_sensor_dom"/>
</dbReference>
<evidence type="ECO:0000313" key="5">
    <source>
        <dbReference type="EMBL" id="MFD2171905.1"/>
    </source>
</evidence>
<name>A0ABW5A335_9BACL</name>
<dbReference type="InterPro" id="IPR009050">
    <property type="entry name" value="Globin-like_sf"/>
</dbReference>